<dbReference type="InterPro" id="IPR025984">
    <property type="entry name" value="DCTPP"/>
</dbReference>
<dbReference type="Pfam" id="PF12643">
    <property type="entry name" value="MazG-like"/>
    <property type="match status" value="1"/>
</dbReference>
<organism evidence="1 2">
    <name type="scientific">Candidatus Magasanikbacteria bacterium RIFCSPHIGHO2_01_FULL_47_8</name>
    <dbReference type="NCBI Taxonomy" id="1798673"/>
    <lineage>
        <taxon>Bacteria</taxon>
        <taxon>Candidatus Magasanikiibacteriota</taxon>
    </lineage>
</organism>
<dbReference type="InterPro" id="IPR052555">
    <property type="entry name" value="dCTP_Pyrophosphatase"/>
</dbReference>
<dbReference type="SUPFAM" id="SSF101386">
    <property type="entry name" value="all-alpha NTP pyrophosphatases"/>
    <property type="match status" value="1"/>
</dbReference>
<evidence type="ECO:0000313" key="1">
    <source>
        <dbReference type="EMBL" id="OGH69313.1"/>
    </source>
</evidence>
<comment type="caution">
    <text evidence="1">The sequence shown here is derived from an EMBL/GenBank/DDBJ whole genome shotgun (WGS) entry which is preliminary data.</text>
</comment>
<name>A0A1F6MCU3_9BACT</name>
<protein>
    <submittedName>
        <fullName evidence="1">Nucleotide pyrophosphohydrolase</fullName>
    </submittedName>
</protein>
<dbReference type="CDD" id="cd11537">
    <property type="entry name" value="NTP-PPase_RS21-C6_like"/>
    <property type="match status" value="1"/>
</dbReference>
<dbReference type="GO" id="GO:0047429">
    <property type="term" value="F:nucleoside triphosphate diphosphatase activity"/>
    <property type="evidence" value="ECO:0007669"/>
    <property type="project" value="InterPro"/>
</dbReference>
<dbReference type="AlphaFoldDB" id="A0A1F6MCU3"/>
<accession>A0A1F6MCU3</accession>
<dbReference type="PANTHER" id="PTHR46523:SF1">
    <property type="entry name" value="DCTP PYROPHOSPHATASE 1"/>
    <property type="match status" value="1"/>
</dbReference>
<reference evidence="1 2" key="1">
    <citation type="journal article" date="2016" name="Nat. Commun.">
        <title>Thousands of microbial genomes shed light on interconnected biogeochemical processes in an aquifer system.</title>
        <authorList>
            <person name="Anantharaman K."/>
            <person name="Brown C.T."/>
            <person name="Hug L.A."/>
            <person name="Sharon I."/>
            <person name="Castelle C.J."/>
            <person name="Probst A.J."/>
            <person name="Thomas B.C."/>
            <person name="Singh A."/>
            <person name="Wilkins M.J."/>
            <person name="Karaoz U."/>
            <person name="Brodie E.L."/>
            <person name="Williams K.H."/>
            <person name="Hubbard S.S."/>
            <person name="Banfield J.F."/>
        </authorList>
    </citation>
    <scope>NUCLEOTIDE SEQUENCE [LARGE SCALE GENOMIC DNA]</scope>
</reference>
<gene>
    <name evidence="1" type="ORF">A2754_00590</name>
</gene>
<evidence type="ECO:0000313" key="2">
    <source>
        <dbReference type="Proteomes" id="UP000177953"/>
    </source>
</evidence>
<dbReference type="Gene3D" id="1.10.287.1080">
    <property type="entry name" value="MazG-like"/>
    <property type="match status" value="1"/>
</dbReference>
<dbReference type="PANTHER" id="PTHR46523">
    <property type="entry name" value="DCTP PYROPHOSPHATASE 1"/>
    <property type="match status" value="1"/>
</dbReference>
<proteinExistence type="predicted"/>
<dbReference type="EMBL" id="MFPU01000053">
    <property type="protein sequence ID" value="OGH69313.1"/>
    <property type="molecule type" value="Genomic_DNA"/>
</dbReference>
<dbReference type="PIRSF" id="PIRSF029826">
    <property type="entry name" value="UCP029826_pph"/>
    <property type="match status" value="1"/>
</dbReference>
<keyword evidence="1" id="KW-0378">Hydrolase</keyword>
<sequence>MLTEKIINFRNERDWKQFHRPKDLALSLVLEAGEVMEHFQWKNEEEIKEYLKTHQEEIGDELADVFNYLLIMAHDFGIDLAAASERKIEKNVKKYPVEKAKGNHTKYDKL</sequence>
<dbReference type="Proteomes" id="UP000177953">
    <property type="component" value="Unassembled WGS sequence"/>
</dbReference>
<dbReference type="GO" id="GO:0009143">
    <property type="term" value="P:nucleoside triphosphate catabolic process"/>
    <property type="evidence" value="ECO:0007669"/>
    <property type="project" value="InterPro"/>
</dbReference>